<reference evidence="3 4" key="1">
    <citation type="submission" date="2018-07" db="EMBL/GenBank/DDBJ databases">
        <title>Motiliproteus coralliicola sp. nov., a bacterium isolated from Coral.</title>
        <authorList>
            <person name="Wang G."/>
        </authorList>
    </citation>
    <scope>NUCLEOTIDE SEQUENCE [LARGE SCALE GENOMIC DNA]</scope>
    <source>
        <strain evidence="3 4">C34</strain>
    </source>
</reference>
<evidence type="ECO:0000259" key="2">
    <source>
        <dbReference type="Pfam" id="PF04945"/>
    </source>
</evidence>
<keyword evidence="4" id="KW-1185">Reference proteome</keyword>
<proteinExistence type="predicted"/>
<dbReference type="EMBL" id="QQOH01000001">
    <property type="protein sequence ID" value="RDE24623.1"/>
    <property type="molecule type" value="Genomic_DNA"/>
</dbReference>
<keyword evidence="1" id="KW-0732">Signal</keyword>
<dbReference type="NCBIfam" id="NF041384">
    <property type="entry name" value="YHS_seleno_dom"/>
    <property type="match status" value="1"/>
</dbReference>
<evidence type="ECO:0000313" key="3">
    <source>
        <dbReference type="EMBL" id="RDE24623.1"/>
    </source>
</evidence>
<name>A0A369WU14_9GAMM</name>
<comment type="caution">
    <text evidence="3">The sequence shown here is derived from an EMBL/GenBank/DDBJ whole genome shotgun (WGS) entry which is preliminary data.</text>
</comment>
<dbReference type="Pfam" id="PF04945">
    <property type="entry name" value="YHS"/>
    <property type="match status" value="1"/>
</dbReference>
<sequence length="159" mass="17483">MKLKQTFKALTAVAALTGASLTFAADIDMNADANDLAIQGYDTVAYFTEGKPTQGDAKFTATYKNAIYQFSSAANRDLFRENPEKYAPQYGGYCAMGVALEKKLDTDPTAWHIADNKLYLNLNHAVQKKWLTDVPGYIDTAEANWPEIRTTAAAELNAE</sequence>
<dbReference type="Proteomes" id="UP000253769">
    <property type="component" value="Unassembled WGS sequence"/>
</dbReference>
<evidence type="ECO:0000313" key="4">
    <source>
        <dbReference type="Proteomes" id="UP000253769"/>
    </source>
</evidence>
<feature type="domain" description="YHS" evidence="2">
    <location>
        <begin position="44"/>
        <end position="90"/>
    </location>
</feature>
<accession>A0A369WU14</accession>
<feature type="chain" id="PRO_5016760546" evidence="1">
    <location>
        <begin position="25"/>
        <end position="159"/>
    </location>
</feature>
<organism evidence="3 4">
    <name type="scientific">Motiliproteus coralliicola</name>
    <dbReference type="NCBI Taxonomy" id="2283196"/>
    <lineage>
        <taxon>Bacteria</taxon>
        <taxon>Pseudomonadati</taxon>
        <taxon>Pseudomonadota</taxon>
        <taxon>Gammaproteobacteria</taxon>
        <taxon>Oceanospirillales</taxon>
        <taxon>Oceanospirillaceae</taxon>
        <taxon>Motiliproteus</taxon>
    </lineage>
</organism>
<dbReference type="RefSeq" id="WP_114694210.1">
    <property type="nucleotide sequence ID" value="NZ_QQOH01000001.1"/>
</dbReference>
<protein>
    <submittedName>
        <fullName evidence="3">YHS domain-containing protein</fullName>
    </submittedName>
</protein>
<dbReference type="AlphaFoldDB" id="A0A369WU14"/>
<dbReference type="InterPro" id="IPR007029">
    <property type="entry name" value="YHS_dom"/>
</dbReference>
<dbReference type="OrthoDB" id="344729at2"/>
<evidence type="ECO:0000256" key="1">
    <source>
        <dbReference type="SAM" id="SignalP"/>
    </source>
</evidence>
<gene>
    <name evidence="3" type="ORF">DV711_03275</name>
</gene>
<feature type="signal peptide" evidence="1">
    <location>
        <begin position="1"/>
        <end position="24"/>
    </location>
</feature>